<dbReference type="Proteomes" id="UP000189339">
    <property type="component" value="Unassembled WGS sequence"/>
</dbReference>
<dbReference type="Gene3D" id="3.90.550.10">
    <property type="entry name" value="Spore Coat Polysaccharide Biosynthesis Protein SpsA, Chain A"/>
    <property type="match status" value="1"/>
</dbReference>
<evidence type="ECO:0000259" key="1">
    <source>
        <dbReference type="Pfam" id="PF00535"/>
    </source>
</evidence>
<protein>
    <recommendedName>
        <fullName evidence="1">Glycosyltransferase 2-like domain-containing protein</fullName>
    </recommendedName>
</protein>
<name>A0A1V2DXE5_9GAMM</name>
<comment type="caution">
    <text evidence="2">The sequence shown here is derived from an EMBL/GenBank/DDBJ whole genome shotgun (WGS) entry which is preliminary data.</text>
</comment>
<dbReference type="InterPro" id="IPR001173">
    <property type="entry name" value="Glyco_trans_2-like"/>
</dbReference>
<dbReference type="STRING" id="135739.BTO32_03045"/>
<evidence type="ECO:0000313" key="3">
    <source>
        <dbReference type="Proteomes" id="UP000189339"/>
    </source>
</evidence>
<dbReference type="PANTHER" id="PTHR43685:SF2">
    <property type="entry name" value="GLYCOSYLTRANSFERASE 2-LIKE DOMAIN-CONTAINING PROTEIN"/>
    <property type="match status" value="1"/>
</dbReference>
<dbReference type="SUPFAM" id="SSF53448">
    <property type="entry name" value="Nucleotide-diphospho-sugar transferases"/>
    <property type="match status" value="1"/>
</dbReference>
<dbReference type="InterPro" id="IPR029044">
    <property type="entry name" value="Nucleotide-diphossugar_trans"/>
</dbReference>
<dbReference type="InterPro" id="IPR050834">
    <property type="entry name" value="Glycosyltransf_2"/>
</dbReference>
<dbReference type="RefSeq" id="WP_076722938.1">
    <property type="nucleotide sequence ID" value="NZ_MSCW01000001.1"/>
</dbReference>
<organism evidence="2 3">
    <name type="scientific">Marinobacter lutaoensis</name>
    <dbReference type="NCBI Taxonomy" id="135739"/>
    <lineage>
        <taxon>Bacteria</taxon>
        <taxon>Pseudomonadati</taxon>
        <taxon>Pseudomonadota</taxon>
        <taxon>Gammaproteobacteria</taxon>
        <taxon>Pseudomonadales</taxon>
        <taxon>Marinobacteraceae</taxon>
        <taxon>Marinobacter</taxon>
    </lineage>
</organism>
<accession>A0A1V2DXE5</accession>
<gene>
    <name evidence="2" type="ORF">BTO32_03045</name>
</gene>
<evidence type="ECO:0000313" key="2">
    <source>
        <dbReference type="EMBL" id="ONF45445.1"/>
    </source>
</evidence>
<keyword evidence="3" id="KW-1185">Reference proteome</keyword>
<sequence length="309" mass="34308">MKLSFIIPALNEINHLPRTLDAIHKTMGDNTEYEVILSDNGSTDGTPEFAERAGCHVISDPLATISRLRNLAANSASGELLVFIDSDVSLAPEWLSNLKSISSEDSFFTSITGSKCLPPPNSSSFIIKNWFSLLPTSSHNYINSGHLIVPKSLHEKIGGFCENLRTGEDYEYCQRAKKKGLKIQVRPELKAYHYGFPSRLYDFVEREAWHGRSDVESLGAFLSSRTAQVAVANTTLLLLTPISAIISETLWLPAVFLSVWAGGTLVMTHIKFQNLPLLQTVRTAACFQAYLCGRTAALWRAHQRPKARR</sequence>
<feature type="domain" description="Glycosyltransferase 2-like" evidence="1">
    <location>
        <begin position="4"/>
        <end position="98"/>
    </location>
</feature>
<reference evidence="2 3" key="1">
    <citation type="submission" date="2016-12" db="EMBL/GenBank/DDBJ databases">
        <title>Marinobacter lutaoensis whole genome sequencing.</title>
        <authorList>
            <person name="Verma A."/>
            <person name="Krishnamurthi S."/>
        </authorList>
    </citation>
    <scope>NUCLEOTIDE SEQUENCE [LARGE SCALE GENOMIC DNA]</scope>
    <source>
        <strain evidence="2 3">T5054</strain>
    </source>
</reference>
<proteinExistence type="predicted"/>
<dbReference type="PANTHER" id="PTHR43685">
    <property type="entry name" value="GLYCOSYLTRANSFERASE"/>
    <property type="match status" value="1"/>
</dbReference>
<dbReference type="AlphaFoldDB" id="A0A1V2DXE5"/>
<dbReference type="Pfam" id="PF00535">
    <property type="entry name" value="Glycos_transf_2"/>
    <property type="match status" value="1"/>
</dbReference>
<dbReference type="EMBL" id="MSCW01000001">
    <property type="protein sequence ID" value="ONF45445.1"/>
    <property type="molecule type" value="Genomic_DNA"/>
</dbReference>